<evidence type="ECO:0008006" key="4">
    <source>
        <dbReference type="Google" id="ProtNLM"/>
    </source>
</evidence>
<proteinExistence type="predicted"/>
<keyword evidence="1" id="KW-1133">Transmembrane helix</keyword>
<feature type="transmembrane region" description="Helical" evidence="1">
    <location>
        <begin position="217"/>
        <end position="243"/>
    </location>
</feature>
<name>A0A1B2LZ24_9GAMM</name>
<feature type="transmembrane region" description="Helical" evidence="1">
    <location>
        <begin position="169"/>
        <end position="191"/>
    </location>
</feature>
<organism evidence="2 3">
    <name type="scientific">Acinetobacter larvae</name>
    <dbReference type="NCBI Taxonomy" id="1789224"/>
    <lineage>
        <taxon>Bacteria</taxon>
        <taxon>Pseudomonadati</taxon>
        <taxon>Pseudomonadota</taxon>
        <taxon>Gammaproteobacteria</taxon>
        <taxon>Moraxellales</taxon>
        <taxon>Moraxellaceae</taxon>
        <taxon>Acinetobacter</taxon>
    </lineage>
</organism>
<feature type="transmembrane region" description="Helical" evidence="1">
    <location>
        <begin position="83"/>
        <end position="99"/>
    </location>
</feature>
<sequence length="388" mass="43858">MTFKMKKIILEKDIIRLYISLMFFYCSDIALLMLVLWLSYQSTSSALFLGMMLSLSAICPFILKKIFWKLDILNLSLNQLMQLRVYIYIAVIMVGLWMGEHKISFFILAILLGLLSITLLSNYERMNTQLVLWQKVSSNHAARIMQTVIQIGSFSGALIGGILLKVLDFKIIVLLIALLDIFISCICLFLFKDKFKIFGGDIKKEFGNLSSNINLRLFYGLCINIGFIALHISVFILTTPIIFQNINHWSAAAFGVASGFVGIGAFLSVFFKVHYKDGILFLLALLSFDILFVVNKSIYLMPIFCLGIGFCVSVLRIQVKEKLIDLANNHADAERIGKTSTLVYILFQSLGSLLFGILLSYIDNLEQWILPSIAILILISLLIKVKHD</sequence>
<feature type="transmembrane region" description="Helical" evidence="1">
    <location>
        <begin position="46"/>
        <end position="63"/>
    </location>
</feature>
<evidence type="ECO:0000313" key="2">
    <source>
        <dbReference type="EMBL" id="AOA58033.1"/>
    </source>
</evidence>
<dbReference type="SUPFAM" id="SSF103473">
    <property type="entry name" value="MFS general substrate transporter"/>
    <property type="match status" value="1"/>
</dbReference>
<feature type="transmembrane region" description="Helical" evidence="1">
    <location>
        <begin position="340"/>
        <end position="362"/>
    </location>
</feature>
<accession>A0A1B2LZ24</accession>
<dbReference type="InterPro" id="IPR036259">
    <property type="entry name" value="MFS_trans_sf"/>
</dbReference>
<dbReference type="Proteomes" id="UP000093391">
    <property type="component" value="Chromosome"/>
</dbReference>
<evidence type="ECO:0000256" key="1">
    <source>
        <dbReference type="SAM" id="Phobius"/>
    </source>
</evidence>
<feature type="transmembrane region" description="Helical" evidence="1">
    <location>
        <begin position="278"/>
        <end position="294"/>
    </location>
</feature>
<protein>
    <recommendedName>
        <fullName evidence="4">MFS transporter</fullName>
    </recommendedName>
</protein>
<dbReference type="Gene3D" id="1.20.1250.20">
    <property type="entry name" value="MFS general substrate transporter like domains"/>
    <property type="match status" value="1"/>
</dbReference>
<keyword evidence="1" id="KW-0812">Transmembrane</keyword>
<feature type="transmembrane region" description="Helical" evidence="1">
    <location>
        <begin position="300"/>
        <end position="319"/>
    </location>
</feature>
<feature type="transmembrane region" description="Helical" evidence="1">
    <location>
        <begin position="21"/>
        <end position="40"/>
    </location>
</feature>
<gene>
    <name evidence="2" type="ORF">BFG52_06485</name>
</gene>
<dbReference type="KEGG" id="ala:BFG52_06485"/>
<reference evidence="2 3" key="1">
    <citation type="submission" date="2016-08" db="EMBL/GenBank/DDBJ databases">
        <authorList>
            <person name="Seilhamer J.J."/>
        </authorList>
    </citation>
    <scope>NUCLEOTIDE SEQUENCE [LARGE SCALE GENOMIC DNA]</scope>
    <source>
        <strain evidence="2 3">BRTC-1</strain>
    </source>
</reference>
<evidence type="ECO:0000313" key="3">
    <source>
        <dbReference type="Proteomes" id="UP000093391"/>
    </source>
</evidence>
<keyword evidence="1" id="KW-0472">Membrane</keyword>
<feature type="transmembrane region" description="Helical" evidence="1">
    <location>
        <begin position="249"/>
        <end position="271"/>
    </location>
</feature>
<feature type="transmembrane region" description="Helical" evidence="1">
    <location>
        <begin position="105"/>
        <end position="123"/>
    </location>
</feature>
<dbReference type="AlphaFoldDB" id="A0A1B2LZ24"/>
<feature type="transmembrane region" description="Helical" evidence="1">
    <location>
        <begin position="144"/>
        <end position="163"/>
    </location>
</feature>
<dbReference type="EMBL" id="CP016895">
    <property type="protein sequence ID" value="AOA58033.1"/>
    <property type="molecule type" value="Genomic_DNA"/>
</dbReference>
<feature type="transmembrane region" description="Helical" evidence="1">
    <location>
        <begin position="368"/>
        <end position="385"/>
    </location>
</feature>
<keyword evidence="3" id="KW-1185">Reference proteome</keyword>